<feature type="compositionally biased region" description="Low complexity" evidence="5">
    <location>
        <begin position="1167"/>
        <end position="1178"/>
    </location>
</feature>
<feature type="domain" description="CXXC-type" evidence="6">
    <location>
        <begin position="14"/>
        <end position="72"/>
    </location>
</feature>
<accession>A0ABY7FX87</accession>
<evidence type="ECO:0000256" key="5">
    <source>
        <dbReference type="SAM" id="MobiDB-lite"/>
    </source>
</evidence>
<evidence type="ECO:0000256" key="3">
    <source>
        <dbReference type="ARBA" id="ARBA00022833"/>
    </source>
</evidence>
<feature type="region of interest" description="Disordered" evidence="5">
    <location>
        <begin position="980"/>
        <end position="1006"/>
    </location>
</feature>
<dbReference type="Pfam" id="PF10491">
    <property type="entry name" value="Nrf1_DNA-bind"/>
    <property type="match status" value="1"/>
</dbReference>
<feature type="compositionally biased region" description="Basic and acidic residues" evidence="5">
    <location>
        <begin position="1148"/>
        <end position="1161"/>
    </location>
</feature>
<keyword evidence="8" id="KW-1185">Reference proteome</keyword>
<evidence type="ECO:0000256" key="4">
    <source>
        <dbReference type="PROSITE-ProRule" id="PRU00509"/>
    </source>
</evidence>
<name>A0ABY7FX87_MYAAR</name>
<dbReference type="InterPro" id="IPR019525">
    <property type="entry name" value="Nrf1_NLS/DNA-bd_dimer"/>
</dbReference>
<dbReference type="PROSITE" id="PS51058">
    <property type="entry name" value="ZF_CXXC"/>
    <property type="match status" value="1"/>
</dbReference>
<evidence type="ECO:0000313" key="8">
    <source>
        <dbReference type="Proteomes" id="UP001164746"/>
    </source>
</evidence>
<feature type="compositionally biased region" description="Polar residues" evidence="5">
    <location>
        <begin position="176"/>
        <end position="187"/>
    </location>
</feature>
<evidence type="ECO:0000256" key="2">
    <source>
        <dbReference type="ARBA" id="ARBA00022771"/>
    </source>
</evidence>
<feature type="compositionally biased region" description="Polar residues" evidence="5">
    <location>
        <begin position="983"/>
        <end position="1002"/>
    </location>
</feature>
<dbReference type="InterPro" id="IPR002857">
    <property type="entry name" value="Znf_CXXC"/>
</dbReference>
<feature type="region of interest" description="Disordered" evidence="5">
    <location>
        <begin position="49"/>
        <end position="212"/>
    </location>
</feature>
<feature type="compositionally biased region" description="Basic and acidic residues" evidence="5">
    <location>
        <begin position="1039"/>
        <end position="1052"/>
    </location>
</feature>
<evidence type="ECO:0000313" key="7">
    <source>
        <dbReference type="EMBL" id="WAR26610.1"/>
    </source>
</evidence>
<feature type="region of interest" description="Disordered" evidence="5">
    <location>
        <begin position="1018"/>
        <end position="1052"/>
    </location>
</feature>
<dbReference type="Pfam" id="PF02008">
    <property type="entry name" value="zf-CXXC"/>
    <property type="match status" value="1"/>
</dbReference>
<sequence>MGKQDTKRKRKPSASIRRLKCGICRNCVKENCGKCKGCVDMPIFGGPGLRKEALNTNQRPRSRTSSSKKRLEVSFGPQKENTKTDKNDTGSMKLFFPAPHKKDEDLKPDSKKAPGQKKGNVSSTEIPKSKENLSKPKFSQLPSKSSTMKMSEAVKVQKSGSKAEKLKSVSPATLPKSVSKSDVTFTVKSGDGTPFSQAKDTEHGQARCNPVATNTNYKPSTVLKPAACKTSEHFSSMIRKVRSAPDLKTVQKDQEIESGEKVLTPAKAESPETKKVVLPKVTLDSMSKSELKEFIPRLLKLVTGRATVFHSRRSAKPEWWPEDVPWVNSYSDWFSKSYWADHLKMVVMNCYRYLGQENFLYASGDPRIQQARMSTDEWCDDEDMVNTGSYPSTPVKINMKDRMHNHQRQCPMRPPELCGFRSEQAAFSRFDENLINPKKSQDIPEQKWSNLPKEKFLPAINLIRKTDAAAYMKRRPSAEIDCDIELDGVETKPLSPVHLNSPTTLMSQLSKDESGSARKRLSYSFSVDKDNTNIVDLGSSEDSDDDEQNSDKEVETQQSKPPQLNLLNIPLTSPLGQRVKNHVHVTSTLSIVSDSDSFCRTPVKNAFQEKLRKKALAYLMVYKPRQKANLHKQNHTYKFTKLQRKEFFTKVNYGISLKSYQLLKKMKNVRVKLPKLSRKAFLRWMSRRKLDRALKGKFKGLKVGGCSLDEEFSTSDCEFPSGPCLLAPNIDKLLGLKKKSSQKSASALSLTNCVSEELEAEVSKQKLTLYRSLLYEMSVVKATVVMEDISGPAEGQVQVKQENSADFKKIIASEETKSGNKVGSESYKTLRAVLTNPSSIHSDKKFSWSSVQRSPQDDSASVVSISSGDESLNSGCCSGCKEKSHLHTSGRKLLESPVVLSGTRKEFLEPLSVKIDPITTGLSNETAFPSPVSITSESPYFSTPGSMTIPGSLDEFKTPLQADEKLQLLLFKSDLKEDKSKSHVSPSAVKSWSLRSSSGNKEQTGRKTLVVNKDSVGLIPTRTSPRKSASSPSRMVSDNSKESTNKLFESEKREESKRKFTVTLLSSKGNQEKVEKVTTLVDNLKKDLQTKISGTSLPHRKVNIDINTDKEGIRKSLVSVKRTETLKDRRASDTIKQAKSILSLKRKRESDIADKGRESPRTKRLCLSSQSTPTSSPLRKSLETGTGLRRTQSFACKLDGTQVSKPDSPMTRCRSLVLGTRSKSLLSLDDTPTWQNK</sequence>
<protein>
    <submittedName>
        <fullName evidence="7">NRF1-like protein</fullName>
    </submittedName>
</protein>
<dbReference type="Proteomes" id="UP001164746">
    <property type="component" value="Chromosome 14"/>
</dbReference>
<evidence type="ECO:0000256" key="1">
    <source>
        <dbReference type="ARBA" id="ARBA00022723"/>
    </source>
</evidence>
<keyword evidence="2 4" id="KW-0863">Zinc-finger</keyword>
<reference evidence="7" key="1">
    <citation type="submission" date="2022-11" db="EMBL/GenBank/DDBJ databases">
        <title>Centuries of genome instability and evolution in soft-shell clam transmissible cancer (bioRxiv).</title>
        <authorList>
            <person name="Hart S.F.M."/>
            <person name="Yonemitsu M.A."/>
            <person name="Giersch R.M."/>
            <person name="Beal B.F."/>
            <person name="Arriagada G."/>
            <person name="Davis B.W."/>
            <person name="Ostrander E.A."/>
            <person name="Goff S.P."/>
            <person name="Metzger M.J."/>
        </authorList>
    </citation>
    <scope>NUCLEOTIDE SEQUENCE</scope>
    <source>
        <strain evidence="7">MELC-2E11</strain>
        <tissue evidence="7">Siphon/mantle</tissue>
    </source>
</reference>
<feature type="compositionally biased region" description="Acidic residues" evidence="5">
    <location>
        <begin position="539"/>
        <end position="548"/>
    </location>
</feature>
<feature type="compositionally biased region" description="Basic and acidic residues" evidence="5">
    <location>
        <begin position="100"/>
        <end position="112"/>
    </location>
</feature>
<keyword evidence="3" id="KW-0862">Zinc</keyword>
<feature type="compositionally biased region" description="Polar residues" evidence="5">
    <location>
        <begin position="1021"/>
        <end position="1038"/>
    </location>
</feature>
<gene>
    <name evidence="7" type="ORF">MAR_012314</name>
</gene>
<proteinExistence type="predicted"/>
<dbReference type="EMBL" id="CP111025">
    <property type="protein sequence ID" value="WAR26610.1"/>
    <property type="molecule type" value="Genomic_DNA"/>
</dbReference>
<evidence type="ECO:0000259" key="6">
    <source>
        <dbReference type="PROSITE" id="PS51058"/>
    </source>
</evidence>
<feature type="region of interest" description="Disordered" evidence="5">
    <location>
        <begin position="532"/>
        <end position="564"/>
    </location>
</feature>
<organism evidence="7 8">
    <name type="scientific">Mya arenaria</name>
    <name type="common">Soft-shell clam</name>
    <dbReference type="NCBI Taxonomy" id="6604"/>
    <lineage>
        <taxon>Eukaryota</taxon>
        <taxon>Metazoa</taxon>
        <taxon>Spiralia</taxon>
        <taxon>Lophotrochozoa</taxon>
        <taxon>Mollusca</taxon>
        <taxon>Bivalvia</taxon>
        <taxon>Autobranchia</taxon>
        <taxon>Heteroconchia</taxon>
        <taxon>Euheterodonta</taxon>
        <taxon>Imparidentia</taxon>
        <taxon>Neoheterodontei</taxon>
        <taxon>Myida</taxon>
        <taxon>Myoidea</taxon>
        <taxon>Myidae</taxon>
        <taxon>Mya</taxon>
    </lineage>
</organism>
<keyword evidence="1" id="KW-0479">Metal-binding</keyword>
<feature type="region of interest" description="Disordered" evidence="5">
    <location>
        <begin position="1146"/>
        <end position="1186"/>
    </location>
</feature>
<feature type="compositionally biased region" description="Polar residues" evidence="5">
    <location>
        <begin position="140"/>
        <end position="149"/>
    </location>
</feature>